<dbReference type="PANTHER" id="PTHR24148:SF80">
    <property type="entry name" value="HETEROKARYON INCOMPATIBILITY DOMAIN-CONTAINING PROTEIN"/>
    <property type="match status" value="1"/>
</dbReference>
<feature type="region of interest" description="Disordered" evidence="1">
    <location>
        <begin position="591"/>
        <end position="610"/>
    </location>
</feature>
<feature type="domain" description="Heterokaryon incompatibility" evidence="2">
    <location>
        <begin position="156"/>
        <end position="303"/>
    </location>
</feature>
<evidence type="ECO:0000256" key="1">
    <source>
        <dbReference type="SAM" id="MobiDB-lite"/>
    </source>
</evidence>
<dbReference type="InterPro" id="IPR052895">
    <property type="entry name" value="HetReg/Transcr_Mod"/>
</dbReference>
<dbReference type="OrthoDB" id="3557394at2759"/>
<evidence type="ECO:0000313" key="4">
    <source>
        <dbReference type="Proteomes" id="UP000297777"/>
    </source>
</evidence>
<reference evidence="3 4" key="1">
    <citation type="submission" date="2017-12" db="EMBL/GenBank/DDBJ databases">
        <title>Comparative genomics of Botrytis spp.</title>
        <authorList>
            <person name="Valero-Jimenez C.A."/>
            <person name="Tapia P."/>
            <person name="Veloso J."/>
            <person name="Silva-Moreno E."/>
            <person name="Staats M."/>
            <person name="Valdes J.H."/>
            <person name="Van Kan J.A.L."/>
        </authorList>
    </citation>
    <scope>NUCLEOTIDE SEQUENCE [LARGE SCALE GENOMIC DNA]</scope>
    <source>
        <strain evidence="3 4">Bt9001</strain>
    </source>
</reference>
<gene>
    <name evidence="3" type="ORF">BTUL_0196g00040</name>
</gene>
<dbReference type="Pfam" id="PF26639">
    <property type="entry name" value="Het-6_barrel"/>
    <property type="match status" value="1"/>
</dbReference>
<proteinExistence type="predicted"/>
<comment type="caution">
    <text evidence="3">The sequence shown here is derived from an EMBL/GenBank/DDBJ whole genome shotgun (WGS) entry which is preliminary data.</text>
</comment>
<protein>
    <recommendedName>
        <fullName evidence="2">Heterokaryon incompatibility domain-containing protein</fullName>
    </recommendedName>
</protein>
<dbReference type="PANTHER" id="PTHR24148">
    <property type="entry name" value="ANKYRIN REPEAT DOMAIN-CONTAINING PROTEIN 39 HOMOLOG-RELATED"/>
    <property type="match status" value="1"/>
</dbReference>
<evidence type="ECO:0000259" key="2">
    <source>
        <dbReference type="Pfam" id="PF06985"/>
    </source>
</evidence>
<name>A0A4Z1EB96_9HELO</name>
<sequence>MSKLVVSKSRKMTTTNKQYNVYSLAHHGSESSMHDEQFEFAQIKNLSKTALEGSATNFKPEEWLSMEKIRTWASGKTMNITKNNDHSRLYKTIVNPYEIRVLEIKPGRDNEKLRGSLHHCSVEFEYETVVDQFEVHRTVFTTHALSVENLTTPIWYTALSYTWGSSSMDGSIECDGHEKAITTSLEIALRNMRKQDHPIVMWIDQICINQEDNKEKEMQIPLMARIYKHAFNTVIWLGRGEPASGSAIQLLKDINVKLLFIQLTIAPKNLERMQVPRSDSKIWHTLWKFLSHPWFTRLWIIQEVMLSNNPWIMCGDELLLWNEFSTAVNHLSICGILQWLQLKFANIEDSIEVSDIGQTILGLASQREHYRSAGYGTHIFDNLVSTRGGQCYDPRDKIYGLLGVCSDADEFHVSYTDFTANQLYHDVAINSLTKDIRVLTPSLVFKSIDHESLDLPSWVPDWKKRRQTNELGTYNACGSFKFKLNKVYIKINNESRNELQIRGVPFDSLTRTSATITHPDLTYLNPHNGNKSLLELWTFVSKLKHYPTSHTVFHAFWQTLVGSKIDSGRHSCPDSFAEIISLLLDASTGQSPSLGGQTYSPRQQKPPGKGKLELANLARRVPGQTFREVREAMKFVLKNRKWGITRKGYFGLFPRYAEEGDIVYVMDGCDVPYLLRQADGEGRFRLVGESYVFGIMDGEAVGGEGFAFEEIVLV</sequence>
<dbReference type="EMBL" id="PQXH01000196">
    <property type="protein sequence ID" value="TGO08680.1"/>
    <property type="molecule type" value="Genomic_DNA"/>
</dbReference>
<feature type="compositionally biased region" description="Polar residues" evidence="1">
    <location>
        <begin position="591"/>
        <end position="603"/>
    </location>
</feature>
<dbReference type="InterPro" id="IPR010730">
    <property type="entry name" value="HET"/>
</dbReference>
<organism evidence="3 4">
    <name type="scientific">Botrytis tulipae</name>
    <dbReference type="NCBI Taxonomy" id="87230"/>
    <lineage>
        <taxon>Eukaryota</taxon>
        <taxon>Fungi</taxon>
        <taxon>Dikarya</taxon>
        <taxon>Ascomycota</taxon>
        <taxon>Pezizomycotina</taxon>
        <taxon>Leotiomycetes</taxon>
        <taxon>Helotiales</taxon>
        <taxon>Sclerotiniaceae</taxon>
        <taxon>Botrytis</taxon>
    </lineage>
</organism>
<dbReference type="Proteomes" id="UP000297777">
    <property type="component" value="Unassembled WGS sequence"/>
</dbReference>
<accession>A0A4Z1EB96</accession>
<evidence type="ECO:0000313" key="3">
    <source>
        <dbReference type="EMBL" id="TGO08680.1"/>
    </source>
</evidence>
<keyword evidence="4" id="KW-1185">Reference proteome</keyword>
<dbReference type="Pfam" id="PF06985">
    <property type="entry name" value="HET"/>
    <property type="match status" value="1"/>
</dbReference>
<dbReference type="AlphaFoldDB" id="A0A4Z1EB96"/>